<keyword evidence="3" id="KW-1185">Reference proteome</keyword>
<comment type="caution">
    <text evidence="2">The sequence shown here is derived from an EMBL/GenBank/DDBJ whole genome shotgun (WGS) entry which is preliminary data.</text>
</comment>
<dbReference type="EMBL" id="JADYXP020000014">
    <property type="protein sequence ID" value="KAL0110761.1"/>
    <property type="molecule type" value="Genomic_DNA"/>
</dbReference>
<gene>
    <name evidence="2" type="ORF">PUN28_014014</name>
</gene>
<organism evidence="2 3">
    <name type="scientific">Cardiocondyla obscurior</name>
    <dbReference type="NCBI Taxonomy" id="286306"/>
    <lineage>
        <taxon>Eukaryota</taxon>
        <taxon>Metazoa</taxon>
        <taxon>Ecdysozoa</taxon>
        <taxon>Arthropoda</taxon>
        <taxon>Hexapoda</taxon>
        <taxon>Insecta</taxon>
        <taxon>Pterygota</taxon>
        <taxon>Neoptera</taxon>
        <taxon>Endopterygota</taxon>
        <taxon>Hymenoptera</taxon>
        <taxon>Apocrita</taxon>
        <taxon>Aculeata</taxon>
        <taxon>Formicoidea</taxon>
        <taxon>Formicidae</taxon>
        <taxon>Myrmicinae</taxon>
        <taxon>Cardiocondyla</taxon>
    </lineage>
</organism>
<evidence type="ECO:0000256" key="1">
    <source>
        <dbReference type="SAM" id="MobiDB-lite"/>
    </source>
</evidence>
<feature type="region of interest" description="Disordered" evidence="1">
    <location>
        <begin position="49"/>
        <end position="95"/>
    </location>
</feature>
<evidence type="ECO:0000313" key="3">
    <source>
        <dbReference type="Proteomes" id="UP001430953"/>
    </source>
</evidence>
<evidence type="ECO:0000313" key="2">
    <source>
        <dbReference type="EMBL" id="KAL0110761.1"/>
    </source>
</evidence>
<protein>
    <submittedName>
        <fullName evidence="2">Uncharacterized protein</fullName>
    </submittedName>
</protein>
<name>A0AAW2F8A9_9HYME</name>
<proteinExistence type="predicted"/>
<dbReference type="AlphaFoldDB" id="A0AAW2F8A9"/>
<sequence>MNKLFVISIDGEYHHCDAPEDTAQLTLELSGNWRALSLFCDEVIAKKERAERESQGQPIGALLSQLPIANNGDGGPPAPPPSPPAKGGRGEEGGRVVRMLGHEINRLPCQGLAVRPLRAE</sequence>
<dbReference type="Proteomes" id="UP001430953">
    <property type="component" value="Unassembled WGS sequence"/>
</dbReference>
<reference evidence="2 3" key="1">
    <citation type="submission" date="2023-03" db="EMBL/GenBank/DDBJ databases">
        <title>High recombination rates correlate with genetic variation in Cardiocondyla obscurior ants.</title>
        <authorList>
            <person name="Errbii M."/>
        </authorList>
    </citation>
    <scope>NUCLEOTIDE SEQUENCE [LARGE SCALE GENOMIC DNA]</scope>
    <source>
        <strain evidence="2">Alpha-2009</strain>
        <tissue evidence="2">Whole body</tissue>
    </source>
</reference>
<accession>A0AAW2F8A9</accession>